<dbReference type="InterPro" id="IPR023346">
    <property type="entry name" value="Lysozyme-like_dom_sf"/>
</dbReference>
<reference evidence="8" key="1">
    <citation type="submission" date="2016-07" db="EMBL/GenBank/DDBJ databases">
        <authorList>
            <person name="Florea S."/>
            <person name="Webb J.S."/>
            <person name="Jaromczyk J."/>
            <person name="Schardl C.L."/>
        </authorList>
    </citation>
    <scope>NUCLEOTIDE SEQUENCE [LARGE SCALE GENOMIC DNA]</scope>
    <source>
        <strain evidence="8">KCTC 42131</strain>
    </source>
</reference>
<dbReference type="PANTHER" id="PTHR38107">
    <property type="match status" value="1"/>
</dbReference>
<dbReference type="CDD" id="cd16900">
    <property type="entry name" value="endolysin_R21-like"/>
    <property type="match status" value="1"/>
</dbReference>
<proteinExistence type="inferred from homology"/>
<dbReference type="AlphaFoldDB" id="A0A1E8CGD7"/>
<dbReference type="RefSeq" id="WP_070118598.1">
    <property type="nucleotide sequence ID" value="NZ_MASR01000002.1"/>
</dbReference>
<evidence type="ECO:0000313" key="7">
    <source>
        <dbReference type="EMBL" id="OFE11395.1"/>
    </source>
</evidence>
<keyword evidence="3 6" id="KW-0081">Bacteriolytic enzyme</keyword>
<dbReference type="InterPro" id="IPR023347">
    <property type="entry name" value="Lysozyme_dom_sf"/>
</dbReference>
<dbReference type="EMBL" id="MASR01000002">
    <property type="protein sequence ID" value="OFE11395.1"/>
    <property type="molecule type" value="Genomic_DNA"/>
</dbReference>
<dbReference type="InterPro" id="IPR002196">
    <property type="entry name" value="Glyco_hydro_24"/>
</dbReference>
<protein>
    <recommendedName>
        <fullName evidence="6">Lysozyme</fullName>
        <ecNumber evidence="6">3.2.1.17</ecNumber>
    </recommendedName>
</protein>
<dbReference type="InterPro" id="IPR043688">
    <property type="entry name" value="SAR_endolysin-like"/>
</dbReference>
<keyword evidence="5 6" id="KW-0326">Glycosidase</keyword>
<keyword evidence="8" id="KW-1185">Reference proteome</keyword>
<dbReference type="InterPro" id="IPR034690">
    <property type="entry name" value="Endolysin_T4_type"/>
</dbReference>
<dbReference type="GO" id="GO:0016998">
    <property type="term" value="P:cell wall macromolecule catabolic process"/>
    <property type="evidence" value="ECO:0007669"/>
    <property type="project" value="InterPro"/>
</dbReference>
<comment type="similarity">
    <text evidence="6">Belongs to the glycosyl hydrolase 24 family.</text>
</comment>
<evidence type="ECO:0000256" key="6">
    <source>
        <dbReference type="RuleBase" id="RU003788"/>
    </source>
</evidence>
<comment type="caution">
    <text evidence="7">The sequence shown here is derived from an EMBL/GenBank/DDBJ whole genome shotgun (WGS) entry which is preliminary data.</text>
</comment>
<dbReference type="HAMAP" id="MF_04136">
    <property type="entry name" value="SAR_ENDOLYSIN"/>
    <property type="match status" value="1"/>
</dbReference>
<dbReference type="OrthoDB" id="8141296at2"/>
<dbReference type="Proteomes" id="UP000175669">
    <property type="component" value="Unassembled WGS sequence"/>
</dbReference>
<evidence type="ECO:0000256" key="5">
    <source>
        <dbReference type="ARBA" id="ARBA00023295"/>
    </source>
</evidence>
<accession>A0A1E8CGD7</accession>
<organism evidence="7 8">
    <name type="scientific">Pseudohongiella acticola</name>
    <dbReference type="NCBI Taxonomy" id="1524254"/>
    <lineage>
        <taxon>Bacteria</taxon>
        <taxon>Pseudomonadati</taxon>
        <taxon>Pseudomonadota</taxon>
        <taxon>Gammaproteobacteria</taxon>
        <taxon>Pseudomonadales</taxon>
        <taxon>Pseudohongiellaceae</taxon>
        <taxon>Pseudohongiella</taxon>
    </lineage>
</organism>
<dbReference type="Gene3D" id="1.10.530.40">
    <property type="match status" value="1"/>
</dbReference>
<dbReference type="GO" id="GO:0042742">
    <property type="term" value="P:defense response to bacterium"/>
    <property type="evidence" value="ECO:0007669"/>
    <property type="project" value="UniProtKB-KW"/>
</dbReference>
<evidence type="ECO:0000256" key="2">
    <source>
        <dbReference type="ARBA" id="ARBA00022529"/>
    </source>
</evidence>
<dbReference type="InterPro" id="IPR051018">
    <property type="entry name" value="Bacteriophage_GH24"/>
</dbReference>
<evidence type="ECO:0000256" key="1">
    <source>
        <dbReference type="ARBA" id="ARBA00000632"/>
    </source>
</evidence>
<dbReference type="Pfam" id="PF00959">
    <property type="entry name" value="Phage_lysozyme"/>
    <property type="match status" value="1"/>
</dbReference>
<keyword evidence="4 6" id="KW-0378">Hydrolase</keyword>
<gene>
    <name evidence="7" type="ORF">PHACT_12625</name>
</gene>
<dbReference type="GO" id="GO:0009253">
    <property type="term" value="P:peptidoglycan catabolic process"/>
    <property type="evidence" value="ECO:0007669"/>
    <property type="project" value="InterPro"/>
</dbReference>
<dbReference type="HAMAP" id="MF_04110">
    <property type="entry name" value="ENDOLYSIN_T4"/>
    <property type="match status" value="1"/>
</dbReference>
<dbReference type="GO" id="GO:0031640">
    <property type="term" value="P:killing of cells of another organism"/>
    <property type="evidence" value="ECO:0007669"/>
    <property type="project" value="UniProtKB-KW"/>
</dbReference>
<dbReference type="PANTHER" id="PTHR38107:SF3">
    <property type="entry name" value="LYSOZYME RRRD-RELATED"/>
    <property type="match status" value="1"/>
</dbReference>
<dbReference type="EC" id="3.2.1.17" evidence="6"/>
<keyword evidence="2 6" id="KW-0929">Antimicrobial</keyword>
<sequence length="151" mass="16640">MKVRTAAVGISIAVLALFEGYRQIDYSDPVGIPTACFGHTETASLGTQRDLAGCENLLINDVRERQTIVLKYAKVPLNDNQLAALTSFVYNVGEGAYRDSTLLKKLNAGDYEGACKELSRWVFADGQKLRGLERRRAQEMKLCLSPPLFGP</sequence>
<dbReference type="GO" id="GO:0003796">
    <property type="term" value="F:lysozyme activity"/>
    <property type="evidence" value="ECO:0007669"/>
    <property type="project" value="UniProtKB-EC"/>
</dbReference>
<evidence type="ECO:0000313" key="8">
    <source>
        <dbReference type="Proteomes" id="UP000175669"/>
    </source>
</evidence>
<dbReference type="STRING" id="1524254.PHACT_12625"/>
<evidence type="ECO:0000256" key="3">
    <source>
        <dbReference type="ARBA" id="ARBA00022638"/>
    </source>
</evidence>
<dbReference type="SUPFAM" id="SSF53955">
    <property type="entry name" value="Lysozyme-like"/>
    <property type="match status" value="1"/>
</dbReference>
<evidence type="ECO:0000256" key="4">
    <source>
        <dbReference type="ARBA" id="ARBA00022801"/>
    </source>
</evidence>
<comment type="catalytic activity">
    <reaction evidence="1 6">
        <text>Hydrolysis of (1-&gt;4)-beta-linkages between N-acetylmuramic acid and N-acetyl-D-glucosamine residues in a peptidoglycan and between N-acetyl-D-glucosamine residues in chitodextrins.</text>
        <dbReference type="EC" id="3.2.1.17"/>
    </reaction>
</comment>
<name>A0A1E8CGD7_9GAMM</name>